<proteinExistence type="predicted"/>
<protein>
    <recommendedName>
        <fullName evidence="1">Origin recognition complex subunit 3 winged helix C-terminal domain-containing protein</fullName>
    </recommendedName>
</protein>
<evidence type="ECO:0000313" key="2">
    <source>
        <dbReference type="EMBL" id="PKI83981.1"/>
    </source>
</evidence>
<reference evidence="2 3" key="1">
    <citation type="submission" date="2017-10" db="EMBL/GenBank/DDBJ databases">
        <title>A novel species of cold-tolerant Malassezia isolated from bats.</title>
        <authorList>
            <person name="Lorch J.M."/>
            <person name="Palmer J.M."/>
            <person name="Vanderwolf K.J."/>
            <person name="Schmidt K.Z."/>
            <person name="Verant M.L."/>
            <person name="Weller T.J."/>
            <person name="Blehert D.S."/>
        </authorList>
    </citation>
    <scope>NUCLEOTIDE SEQUENCE [LARGE SCALE GENOMIC DNA]</scope>
    <source>
        <strain evidence="2 3">NWHC:44797-103</strain>
    </source>
</reference>
<gene>
    <name evidence="2" type="ORF">MVES_002075</name>
</gene>
<sequence length="719" mass="79389">MFEKNTEPARMRYTAFASAWRRARERLLQLLHTMYAPALESVVENITKIPMLHGNVVHGVAIDASGCATYEGIAALLADKLCCDKRISVAVTPSQCTNLVAALSAFVTETVLQGERALAEAHRSTSFEAHDAKRASMAAMFYTHEPGDLGLLPAFFDESFGEEWPRVTLLLVGVEQYPVAVLNDFLQALLTWACTLPSAHAQWLSIVLVNTAPTPVLLHTRIPDNERNVWVQAVLTQPVLHLLDLSHMSFPDKTVFWEEVVLQFFLAPQTGLWLGRSMLAMVRRRYWHIEASWESVAQCIRLCYQHHFHTRAMSACADCAFTESQIEQSWTPEMYDAMRVALFAEYAPSAAPKIPRSVRPLLRDNTKLLRHLPEVRAQMYATETMRIIMMTVLTILFVYTDMHGIHGTRLSLTGCLATLLEWDPPFTDWDKCRTAASALTATTPTSAQLLALLQNLCATIPPSRIESMLDAMLLALQARKNVVDHENALIIDETTARLAHLKSTAGAQGTQSGTDTDPLAVRDVFTAWLTDAWADMRTYKPSGLGAAIWTYDFADPISAASEGAARASLLISLDEPGASLASMYAAVAGASGQRQLAVEHDWPEQTLGGSEVAALRSVLQEVQDAGVPDVCRAYALYKDSAKFINLADWFDAFSHSLEADARAENTPIPFQDALQVRFSLAINELAHMGLLMPTGRKPEHLTRMVWDLAVDGLPGDGAQ</sequence>
<evidence type="ECO:0000259" key="1">
    <source>
        <dbReference type="Pfam" id="PF18137"/>
    </source>
</evidence>
<dbReference type="GO" id="GO:0003688">
    <property type="term" value="F:DNA replication origin binding"/>
    <property type="evidence" value="ECO:0007669"/>
    <property type="project" value="TreeGrafter"/>
</dbReference>
<organism evidence="2 3">
    <name type="scientific">Malassezia vespertilionis</name>
    <dbReference type="NCBI Taxonomy" id="2020962"/>
    <lineage>
        <taxon>Eukaryota</taxon>
        <taxon>Fungi</taxon>
        <taxon>Dikarya</taxon>
        <taxon>Basidiomycota</taxon>
        <taxon>Ustilaginomycotina</taxon>
        <taxon>Malasseziomycetes</taxon>
        <taxon>Malasseziales</taxon>
        <taxon>Malasseziaceae</taxon>
        <taxon>Malassezia</taxon>
    </lineage>
</organism>
<dbReference type="InterPro" id="IPR020795">
    <property type="entry name" value="ORC3"/>
</dbReference>
<accession>A0A2N1JBP8</accession>
<dbReference type="GO" id="GO:0031261">
    <property type="term" value="C:DNA replication preinitiation complex"/>
    <property type="evidence" value="ECO:0007669"/>
    <property type="project" value="TreeGrafter"/>
</dbReference>
<dbReference type="InterPro" id="IPR040855">
    <property type="entry name" value="ORC_WH_C"/>
</dbReference>
<dbReference type="EMBL" id="KZ454990">
    <property type="protein sequence ID" value="PKI83981.1"/>
    <property type="molecule type" value="Genomic_DNA"/>
</dbReference>
<dbReference type="GO" id="GO:0005656">
    <property type="term" value="C:nuclear pre-replicative complex"/>
    <property type="evidence" value="ECO:0007669"/>
    <property type="project" value="TreeGrafter"/>
</dbReference>
<dbReference type="STRING" id="2020962.A0A2N1JBP8"/>
<dbReference type="PANTHER" id="PTHR12748:SF0">
    <property type="entry name" value="ORIGIN RECOGNITION COMPLEX SUBUNIT 3"/>
    <property type="match status" value="1"/>
</dbReference>
<dbReference type="Proteomes" id="UP000232875">
    <property type="component" value="Unassembled WGS sequence"/>
</dbReference>
<dbReference type="PANTHER" id="PTHR12748">
    <property type="entry name" value="ORIGIN RECOGNITION COMPLEX SUBUNIT 3"/>
    <property type="match status" value="1"/>
</dbReference>
<dbReference type="OrthoDB" id="10265211at2759"/>
<keyword evidence="3" id="KW-1185">Reference proteome</keyword>
<dbReference type="Pfam" id="PF18137">
    <property type="entry name" value="WHD_ORC"/>
    <property type="match status" value="1"/>
</dbReference>
<feature type="domain" description="Origin recognition complex subunit 3 winged helix C-terminal" evidence="1">
    <location>
        <begin position="623"/>
        <end position="706"/>
    </location>
</feature>
<evidence type="ECO:0000313" key="3">
    <source>
        <dbReference type="Proteomes" id="UP000232875"/>
    </source>
</evidence>
<name>A0A2N1JBP8_9BASI</name>
<dbReference type="AlphaFoldDB" id="A0A2N1JBP8"/>
<dbReference type="GO" id="GO:0005664">
    <property type="term" value="C:nuclear origin of replication recognition complex"/>
    <property type="evidence" value="ECO:0007669"/>
    <property type="project" value="InterPro"/>
</dbReference>
<dbReference type="GO" id="GO:0006270">
    <property type="term" value="P:DNA replication initiation"/>
    <property type="evidence" value="ECO:0007669"/>
    <property type="project" value="TreeGrafter"/>
</dbReference>